<reference evidence="3" key="1">
    <citation type="submission" date="2017-02" db="EMBL/GenBank/DDBJ databases">
        <authorList>
            <person name="Dridi B."/>
        </authorList>
    </citation>
    <scope>NUCLEOTIDE SEQUENCE [LARGE SCALE GENOMIC DNA]</scope>
    <source>
        <strain evidence="3">bH819</strain>
    </source>
</reference>
<feature type="domain" description="SsuA/THI5-like" evidence="1">
    <location>
        <begin position="49"/>
        <end position="263"/>
    </location>
</feature>
<dbReference type="PANTHER" id="PTHR31528">
    <property type="entry name" value="4-AMINO-5-HYDROXYMETHYL-2-METHYLPYRIMIDINE PHOSPHATE SYNTHASE THI11-RELATED"/>
    <property type="match status" value="1"/>
</dbReference>
<dbReference type="InterPro" id="IPR027939">
    <property type="entry name" value="NMT1/THI5"/>
</dbReference>
<dbReference type="PANTHER" id="PTHR31528:SF3">
    <property type="entry name" value="THIAMINE BIOSYNTHESIS PROTEIN HI_0357-RELATED"/>
    <property type="match status" value="1"/>
</dbReference>
<dbReference type="Proteomes" id="UP000195918">
    <property type="component" value="Unassembled WGS sequence"/>
</dbReference>
<dbReference type="AlphaFoldDB" id="A0A1X6WNV4"/>
<dbReference type="Gene3D" id="3.40.190.10">
    <property type="entry name" value="Periplasmic binding protein-like II"/>
    <property type="match status" value="2"/>
</dbReference>
<name>A0A1X6WNV4_9ENTE</name>
<gene>
    <name evidence="2" type="ORF">FM121_07535</name>
</gene>
<accession>A0A1X6WNV4</accession>
<evidence type="ECO:0000313" key="2">
    <source>
        <dbReference type="EMBL" id="SLM85938.1"/>
    </source>
</evidence>
<organism evidence="2 3">
    <name type="scientific">Vagococcus fluvialis bH819</name>
    <dbReference type="NCBI Taxonomy" id="1255619"/>
    <lineage>
        <taxon>Bacteria</taxon>
        <taxon>Bacillati</taxon>
        <taxon>Bacillota</taxon>
        <taxon>Bacilli</taxon>
        <taxon>Lactobacillales</taxon>
        <taxon>Enterococcaceae</taxon>
        <taxon>Vagococcus</taxon>
    </lineage>
</organism>
<evidence type="ECO:0000259" key="1">
    <source>
        <dbReference type="Pfam" id="PF09084"/>
    </source>
</evidence>
<dbReference type="Pfam" id="PF09084">
    <property type="entry name" value="NMT1"/>
    <property type="match status" value="1"/>
</dbReference>
<dbReference type="EMBL" id="FWFD01000009">
    <property type="protein sequence ID" value="SLM85938.1"/>
    <property type="molecule type" value="Genomic_DNA"/>
</dbReference>
<keyword evidence="3" id="KW-1185">Reference proteome</keyword>
<dbReference type="InterPro" id="IPR015168">
    <property type="entry name" value="SsuA/THI5"/>
</dbReference>
<evidence type="ECO:0000313" key="3">
    <source>
        <dbReference type="Proteomes" id="UP000195918"/>
    </source>
</evidence>
<dbReference type="RefSeq" id="WP_086951565.1">
    <property type="nucleotide sequence ID" value="NZ_FWFD01000009.1"/>
</dbReference>
<dbReference type="OrthoDB" id="9815602at2"/>
<dbReference type="PROSITE" id="PS51257">
    <property type="entry name" value="PROKAR_LIPOPROTEIN"/>
    <property type="match status" value="1"/>
</dbReference>
<protein>
    <submittedName>
        <fullName evidence="2">Hydroxymethylpyrimidine ABC transporter, substrate-binding component</fullName>
    </submittedName>
</protein>
<dbReference type="SUPFAM" id="SSF53850">
    <property type="entry name" value="Periplasmic binding protein-like II"/>
    <property type="match status" value="1"/>
</dbReference>
<dbReference type="GO" id="GO:0009228">
    <property type="term" value="P:thiamine biosynthetic process"/>
    <property type="evidence" value="ECO:0007669"/>
    <property type="project" value="InterPro"/>
</dbReference>
<proteinExistence type="predicted"/>
<sequence>MYKSNKKAIIILLTFFLFLVGACSSETKKEGTTTKNLKKVTLILDYLPNTNHTGIYVANEKGYYKDQGIDLEIIEPGENNTSLALLGAGKAEFALSYQEDLTYAQSSNSPIPVKAIATVLEHNTSGFVSLKSENIKSPKDFEGRVYAGWQSPSEEAMLKAVMKNDNADYSKLTTVGNSGIGASDLGKNVDIKWFFEGWDLTKAKMDKYDLNYLPLRDLDPRLDYYTPIIVTRDETIEKDSKLVQSFIDATKKGYQFAIKEPKESAKILHQATPDQDLDFLEKSQEFLSKNYTSNSENWGVMTEKVWTNYTDFMFENKLIDQKITSSKLFTNQFITKDD</sequence>